<dbReference type="Gene3D" id="3.40.1260.10">
    <property type="entry name" value="DsrEFH-like"/>
    <property type="match status" value="1"/>
</dbReference>
<feature type="chain" id="PRO_5012619092" evidence="1">
    <location>
        <begin position="21"/>
        <end position="142"/>
    </location>
</feature>
<dbReference type="RefSeq" id="WP_081560796.1">
    <property type="nucleotide sequence ID" value="NZ_JAMXDK010000007.1"/>
</dbReference>
<evidence type="ECO:0000313" key="2">
    <source>
        <dbReference type="EMBL" id="OQR41184.1"/>
    </source>
</evidence>
<feature type="signal peptide" evidence="1">
    <location>
        <begin position="1"/>
        <end position="20"/>
    </location>
</feature>
<gene>
    <name evidence="2" type="ORF">AS859_07205</name>
</gene>
<evidence type="ECO:0000256" key="1">
    <source>
        <dbReference type="SAM" id="SignalP"/>
    </source>
</evidence>
<comment type="caution">
    <text evidence="2">The sequence shown here is derived from an EMBL/GenBank/DDBJ whole genome shotgun (WGS) entry which is preliminary data.</text>
</comment>
<proteinExistence type="predicted"/>
<dbReference type="SUPFAM" id="SSF75169">
    <property type="entry name" value="DsrEFH-like"/>
    <property type="match status" value="1"/>
</dbReference>
<dbReference type="AlphaFoldDB" id="A0A1V9VB48"/>
<dbReference type="Proteomes" id="UP000192599">
    <property type="component" value="Unassembled WGS sequence"/>
</dbReference>
<protein>
    <submittedName>
        <fullName evidence="2">Uncharacterized protein</fullName>
    </submittedName>
</protein>
<sequence length="142" mass="15277">MKKILLSLCTVLIFGTTASANDNSAKGLNVMITSEDAQTQMMGMVLSTMTLKKGKEVNMVLCSSAGNLALKDSESPKLKPQDKSPKMMLEALIKDGAKVEVCPLFLPNAGKTEADLIQNVTVAKPPVVADKLLNKDYQNLSY</sequence>
<organism evidence="2 3">
    <name type="scientific">Aliarcobacter cryaerophilus</name>
    <dbReference type="NCBI Taxonomy" id="28198"/>
    <lineage>
        <taxon>Bacteria</taxon>
        <taxon>Pseudomonadati</taxon>
        <taxon>Campylobacterota</taxon>
        <taxon>Epsilonproteobacteria</taxon>
        <taxon>Campylobacterales</taxon>
        <taxon>Arcobacteraceae</taxon>
        <taxon>Aliarcobacter</taxon>
    </lineage>
</organism>
<dbReference type="InterPro" id="IPR027396">
    <property type="entry name" value="DsrEFH-like"/>
</dbReference>
<keyword evidence="1" id="KW-0732">Signal</keyword>
<dbReference type="EMBL" id="LNTC01000092">
    <property type="protein sequence ID" value="OQR41184.1"/>
    <property type="molecule type" value="Genomic_DNA"/>
</dbReference>
<accession>A0A1V9VB48</accession>
<evidence type="ECO:0000313" key="3">
    <source>
        <dbReference type="Proteomes" id="UP000192599"/>
    </source>
</evidence>
<name>A0A1V9VB48_9BACT</name>
<reference evidence="2 3" key="1">
    <citation type="submission" date="2017-04" db="EMBL/GenBank/DDBJ databases">
        <title>Accumulation and expression of multiple antibiotic resistance genes in Arcobacter cryaerophilus that thrives in sewage.</title>
        <authorList>
            <person name="Millar J.A."/>
            <person name="Raghavan R."/>
        </authorList>
    </citation>
    <scope>NUCLEOTIDE SEQUENCE [LARGE SCALE GENOMIC DNA]</scope>
    <source>
        <strain evidence="2 3">AZT-1</strain>
    </source>
</reference>